<evidence type="ECO:0000313" key="4">
    <source>
        <dbReference type="EMBL" id="RHJ63844.1"/>
    </source>
</evidence>
<keyword evidence="1" id="KW-0812">Transmembrane</keyword>
<keyword evidence="1" id="KW-1133">Transmembrane helix</keyword>
<keyword evidence="2" id="KW-0732">Signal</keyword>
<feature type="transmembrane region" description="Helical" evidence="1">
    <location>
        <begin position="538"/>
        <end position="558"/>
    </location>
</feature>
<comment type="caution">
    <text evidence="4">The sequence shown here is derived from an EMBL/GenBank/DDBJ whole genome shotgun (WGS) entry which is preliminary data.</text>
</comment>
<keyword evidence="1" id="KW-0472">Membrane</keyword>
<dbReference type="Pfam" id="PF07581">
    <property type="entry name" value="Glug"/>
    <property type="match status" value="1"/>
</dbReference>
<gene>
    <name evidence="4" type="ORF">DW116_01990</name>
</gene>
<organism evidence="4 5">
    <name type="scientific">[Ruminococcus] lactaris</name>
    <dbReference type="NCBI Taxonomy" id="46228"/>
    <lineage>
        <taxon>Bacteria</taxon>
        <taxon>Bacillati</taxon>
        <taxon>Bacillota</taxon>
        <taxon>Clostridia</taxon>
        <taxon>Lachnospirales</taxon>
        <taxon>Lachnospiraceae</taxon>
        <taxon>Mediterraneibacter</taxon>
    </lineage>
</organism>
<protein>
    <recommendedName>
        <fullName evidence="3">GLUG domain-containing protein</fullName>
    </recommendedName>
</protein>
<feature type="chain" id="PRO_5019122361" description="GLUG domain-containing protein" evidence="2">
    <location>
        <begin position="28"/>
        <end position="566"/>
    </location>
</feature>
<name>A0A415D9K5_9FIRM</name>
<dbReference type="Gene3D" id="2.160.20.110">
    <property type="match status" value="1"/>
</dbReference>
<dbReference type="InterPro" id="IPR011493">
    <property type="entry name" value="GLUG"/>
</dbReference>
<dbReference type="EMBL" id="QRMI01000003">
    <property type="protein sequence ID" value="RHJ63844.1"/>
    <property type="molecule type" value="Genomic_DNA"/>
</dbReference>
<sequence>MKMKKKLLSLLLALCLVMALVPMTAFAEENEQSSKTSITTVDELLEFAKAVDNGEYDDKTDAVVSLDADLDLTGVAWTPIGSVFAADGTLLHYFSGKFYGNGHTISNLDFSENYGKTEYPSFGFFSEVYGAEISGLTIQGKLNVSNSGYVYFGTVAGVAADSKISDCASNVSFTDKDKYINGTVALCGYAINSTIEYCQNKGDFSITQDVTSFQMGGIVGLAQNSTVQYCANTGDLTSWTPCTGGIVGQLIQNSKVINCYSTGKIVPLGKGTTDFGGIAGTVGTGTEIRHCYFAGEVDLSQYTATTPYKRLGGIVGGVSSDTPVFENNYFIETENVTACSKYTEAGTAKSLEYMETEDFFNEITTAGGNYRFNSNGTPLLPAPKYAVSFVVTPAELANVVIKVNGQEVANPVDLETGTYTVEVSADNCEVFNLNITITADTATHTQTIAMTYLPADYTKVDEAIAKANALNKDNYKDFSAVEAAVKAVVRGKNIMEQSEVDKMAKAIEDAIAALEKKPASTKPGTSDKSPQTGDTSSLALWIALLFTSGGAAIATTVVSRKKKYNR</sequence>
<accession>A0A415D9K5</accession>
<dbReference type="AlphaFoldDB" id="A0A415D9K5"/>
<dbReference type="Proteomes" id="UP000285832">
    <property type="component" value="Unassembled WGS sequence"/>
</dbReference>
<reference evidence="4 5" key="1">
    <citation type="submission" date="2018-08" db="EMBL/GenBank/DDBJ databases">
        <title>A genome reference for cultivated species of the human gut microbiota.</title>
        <authorList>
            <person name="Zou Y."/>
            <person name="Xue W."/>
            <person name="Luo G."/>
        </authorList>
    </citation>
    <scope>NUCLEOTIDE SEQUENCE [LARGE SCALE GENOMIC DNA]</scope>
    <source>
        <strain evidence="4 5">AM09-9</strain>
    </source>
</reference>
<evidence type="ECO:0000313" key="5">
    <source>
        <dbReference type="Proteomes" id="UP000285832"/>
    </source>
</evidence>
<proteinExistence type="predicted"/>
<feature type="signal peptide" evidence="2">
    <location>
        <begin position="1"/>
        <end position="27"/>
    </location>
</feature>
<evidence type="ECO:0000256" key="2">
    <source>
        <dbReference type="SAM" id="SignalP"/>
    </source>
</evidence>
<evidence type="ECO:0000259" key="3">
    <source>
        <dbReference type="Pfam" id="PF07581"/>
    </source>
</evidence>
<feature type="domain" description="GLUG" evidence="3">
    <location>
        <begin position="242"/>
        <end position="266"/>
    </location>
</feature>
<dbReference type="Gene3D" id="1.20.1270.90">
    <property type="entry name" value="AF1782-like"/>
    <property type="match status" value="1"/>
</dbReference>
<evidence type="ECO:0000256" key="1">
    <source>
        <dbReference type="SAM" id="Phobius"/>
    </source>
</evidence>